<dbReference type="AlphaFoldDB" id="A0A437GZK8"/>
<dbReference type="EMBL" id="RXOL01000001">
    <property type="protein sequence ID" value="RVQ68773.1"/>
    <property type="molecule type" value="Genomic_DNA"/>
</dbReference>
<name>A0A437GZK8_9SPHN</name>
<dbReference type="RefSeq" id="WP_127610959.1">
    <property type="nucleotide sequence ID" value="NZ_RXOL01000001.1"/>
</dbReference>
<comment type="caution">
    <text evidence="1">The sequence shown here is derived from an EMBL/GenBank/DDBJ whole genome shotgun (WGS) entry which is preliminary data.</text>
</comment>
<evidence type="ECO:0000313" key="1">
    <source>
        <dbReference type="EMBL" id="RVQ68773.1"/>
    </source>
</evidence>
<sequence length="61" mass="6424">MHNLDAMGLRAVILEMESCLTKVDALGLTRAGAILDTALVELRSIQRSIDVIDEAGRSGGG</sequence>
<accession>A0A437GZK8</accession>
<proteinExistence type="predicted"/>
<evidence type="ECO:0000313" key="2">
    <source>
        <dbReference type="Proteomes" id="UP000283003"/>
    </source>
</evidence>
<keyword evidence="2" id="KW-1185">Reference proteome</keyword>
<protein>
    <submittedName>
        <fullName evidence="1">Uncharacterized protein</fullName>
    </submittedName>
</protein>
<organism evidence="1 2">
    <name type="scientific">Croceicoccus ponticola</name>
    <dbReference type="NCBI Taxonomy" id="2217664"/>
    <lineage>
        <taxon>Bacteria</taxon>
        <taxon>Pseudomonadati</taxon>
        <taxon>Pseudomonadota</taxon>
        <taxon>Alphaproteobacteria</taxon>
        <taxon>Sphingomonadales</taxon>
        <taxon>Erythrobacteraceae</taxon>
        <taxon>Croceicoccus</taxon>
    </lineage>
</organism>
<reference evidence="1 2" key="1">
    <citation type="submission" date="2018-12" db="EMBL/GenBank/DDBJ databases">
        <title>Croceicoccus ponticola sp. nov., a lipolytic bacterium isolated from seawater.</title>
        <authorList>
            <person name="Yoon J.-H."/>
        </authorList>
    </citation>
    <scope>NUCLEOTIDE SEQUENCE [LARGE SCALE GENOMIC DNA]</scope>
    <source>
        <strain evidence="1 2">GM-16</strain>
    </source>
</reference>
<dbReference type="Proteomes" id="UP000283003">
    <property type="component" value="Unassembled WGS sequence"/>
</dbReference>
<dbReference type="OrthoDB" id="9951372at2"/>
<gene>
    <name evidence="1" type="ORF">EKN06_00625</name>
</gene>